<evidence type="ECO:0000313" key="8">
    <source>
        <dbReference type="EMBL" id="KAG6590334.1"/>
    </source>
</evidence>
<reference evidence="8 9" key="1">
    <citation type="journal article" date="2021" name="Hortic Res">
        <title>The domestication of Cucurbita argyrosperma as revealed by the genome of its wild relative.</title>
        <authorList>
            <person name="Barrera-Redondo J."/>
            <person name="Sanchez-de la Vega G."/>
            <person name="Aguirre-Liguori J.A."/>
            <person name="Castellanos-Morales G."/>
            <person name="Gutierrez-Guerrero Y.T."/>
            <person name="Aguirre-Dugua X."/>
            <person name="Aguirre-Planter E."/>
            <person name="Tenaillon M.I."/>
            <person name="Lira-Saade R."/>
            <person name="Eguiarte L.E."/>
        </authorList>
    </citation>
    <scope>NUCLEOTIDE SEQUENCE [LARGE SCALE GENOMIC DNA]</scope>
    <source>
        <strain evidence="8">JBR-2021</strain>
    </source>
</reference>
<feature type="region of interest" description="Disordered" evidence="6">
    <location>
        <begin position="18"/>
        <end position="38"/>
    </location>
</feature>
<accession>A0AAV6N3I6</accession>
<evidence type="ECO:0000256" key="5">
    <source>
        <dbReference type="ARBA" id="ARBA00023242"/>
    </source>
</evidence>
<evidence type="ECO:0000256" key="6">
    <source>
        <dbReference type="SAM" id="MobiDB-lite"/>
    </source>
</evidence>
<dbReference type="PANTHER" id="PTHR21654:SF60">
    <property type="entry name" value="TRIHELIX TRANSCRIPTION FACTOR PTL"/>
    <property type="match status" value="1"/>
</dbReference>
<evidence type="ECO:0000256" key="4">
    <source>
        <dbReference type="ARBA" id="ARBA00023163"/>
    </source>
</evidence>
<dbReference type="AlphaFoldDB" id="A0AAV6N3I6"/>
<dbReference type="PANTHER" id="PTHR21654">
    <property type="entry name" value="FI21293P1"/>
    <property type="match status" value="1"/>
</dbReference>
<comment type="subcellular location">
    <subcellularLocation>
        <location evidence="1">Nucleus</location>
    </subcellularLocation>
</comment>
<feature type="non-terminal residue" evidence="8">
    <location>
        <position position="1"/>
    </location>
</feature>
<sequence length="184" mass="20553">MEMDDQYALSDLRHLMTTPPSRSHFPSSSSIPHHDLFSSSSTSSAAAAAFRHHHHHHHTPYDLIMMMPRDTLPDFRSDSAATPPAVVSTPTAPTAFELETASLAADCATPRWPRQETLTLLDIRSRLDSKFKEANQKGPLWDEVSRTLGKGPRGTSRFSFHCKEREVIVAPQGVGFRLYHTAHL</sequence>
<dbReference type="GO" id="GO:0006355">
    <property type="term" value="P:regulation of DNA-templated transcription"/>
    <property type="evidence" value="ECO:0007669"/>
    <property type="project" value="UniProtKB-ARBA"/>
</dbReference>
<keyword evidence="2" id="KW-0805">Transcription regulation</keyword>
<dbReference type="Pfam" id="PF13837">
    <property type="entry name" value="Myb_DNA-bind_4"/>
    <property type="match status" value="1"/>
</dbReference>
<gene>
    <name evidence="8" type="primary">PTL</name>
    <name evidence="8" type="ORF">SDJN03_15757</name>
</gene>
<protein>
    <submittedName>
        <fullName evidence="8">Trihelix transcription factor PTL</fullName>
    </submittedName>
</protein>
<evidence type="ECO:0000256" key="2">
    <source>
        <dbReference type="ARBA" id="ARBA00023015"/>
    </source>
</evidence>
<keyword evidence="5" id="KW-0539">Nucleus</keyword>
<dbReference type="Proteomes" id="UP000685013">
    <property type="component" value="Chromosome 10"/>
</dbReference>
<dbReference type="GO" id="GO:0005634">
    <property type="term" value="C:nucleus"/>
    <property type="evidence" value="ECO:0007669"/>
    <property type="project" value="UniProtKB-SubCell"/>
</dbReference>
<keyword evidence="4" id="KW-0804">Transcription</keyword>
<dbReference type="EMBL" id="JAGKQH010000010">
    <property type="protein sequence ID" value="KAG6590334.1"/>
    <property type="molecule type" value="Genomic_DNA"/>
</dbReference>
<feature type="domain" description="Myb/SANT-like DNA-binding" evidence="7">
    <location>
        <begin position="110"/>
        <end position="165"/>
    </location>
</feature>
<dbReference type="InterPro" id="IPR044822">
    <property type="entry name" value="Myb_DNA-bind_4"/>
</dbReference>
<evidence type="ECO:0000259" key="7">
    <source>
        <dbReference type="Pfam" id="PF13837"/>
    </source>
</evidence>
<name>A0AAV6N3I6_9ROSI</name>
<feature type="compositionally biased region" description="Low complexity" evidence="6">
    <location>
        <begin position="19"/>
        <end position="38"/>
    </location>
</feature>
<keyword evidence="9" id="KW-1185">Reference proteome</keyword>
<evidence type="ECO:0000313" key="9">
    <source>
        <dbReference type="Proteomes" id="UP000685013"/>
    </source>
</evidence>
<keyword evidence="3" id="KW-0238">DNA-binding</keyword>
<evidence type="ECO:0000256" key="1">
    <source>
        <dbReference type="ARBA" id="ARBA00004123"/>
    </source>
</evidence>
<dbReference type="GO" id="GO:0003677">
    <property type="term" value="F:DNA binding"/>
    <property type="evidence" value="ECO:0007669"/>
    <property type="project" value="UniProtKB-KW"/>
</dbReference>
<organism evidence="8 9">
    <name type="scientific">Cucurbita argyrosperma subsp. sororia</name>
    <dbReference type="NCBI Taxonomy" id="37648"/>
    <lineage>
        <taxon>Eukaryota</taxon>
        <taxon>Viridiplantae</taxon>
        <taxon>Streptophyta</taxon>
        <taxon>Embryophyta</taxon>
        <taxon>Tracheophyta</taxon>
        <taxon>Spermatophyta</taxon>
        <taxon>Magnoliopsida</taxon>
        <taxon>eudicotyledons</taxon>
        <taxon>Gunneridae</taxon>
        <taxon>Pentapetalae</taxon>
        <taxon>rosids</taxon>
        <taxon>fabids</taxon>
        <taxon>Cucurbitales</taxon>
        <taxon>Cucurbitaceae</taxon>
        <taxon>Cucurbiteae</taxon>
        <taxon>Cucurbita</taxon>
    </lineage>
</organism>
<comment type="caution">
    <text evidence="8">The sequence shown here is derived from an EMBL/GenBank/DDBJ whole genome shotgun (WGS) entry which is preliminary data.</text>
</comment>
<proteinExistence type="predicted"/>
<evidence type="ECO:0000256" key="3">
    <source>
        <dbReference type="ARBA" id="ARBA00023125"/>
    </source>
</evidence>